<evidence type="ECO:0000256" key="1">
    <source>
        <dbReference type="ARBA" id="ARBA00022603"/>
    </source>
</evidence>
<dbReference type="GO" id="GO:0008170">
    <property type="term" value="F:N-methyltransferase activity"/>
    <property type="evidence" value="ECO:0007669"/>
    <property type="project" value="InterPro"/>
</dbReference>
<gene>
    <name evidence="4" type="ORF">S01H4_09755</name>
</gene>
<sequence>MICLSNSSGVILHNSNKGFIYSGNPKGGVVLDPFIGAGTTAVVAKKLGRNYLGIEIKQDYIDMANKRIRKIPELLF</sequence>
<keyword evidence="1" id="KW-0489">Methyltransferase</keyword>
<dbReference type="AlphaFoldDB" id="X0ZEI1"/>
<proteinExistence type="predicted"/>
<accession>X0ZEI1</accession>
<dbReference type="Gene3D" id="3.40.50.150">
    <property type="entry name" value="Vaccinia Virus protein VP39"/>
    <property type="match status" value="1"/>
</dbReference>
<evidence type="ECO:0000256" key="2">
    <source>
        <dbReference type="ARBA" id="ARBA00022679"/>
    </source>
</evidence>
<name>X0ZEI1_9ZZZZ</name>
<evidence type="ECO:0000313" key="4">
    <source>
        <dbReference type="EMBL" id="GAG58738.1"/>
    </source>
</evidence>
<dbReference type="GO" id="GO:0003677">
    <property type="term" value="F:DNA binding"/>
    <property type="evidence" value="ECO:0007669"/>
    <property type="project" value="InterPro"/>
</dbReference>
<dbReference type="EMBL" id="BART01003590">
    <property type="protein sequence ID" value="GAG58738.1"/>
    <property type="molecule type" value="Genomic_DNA"/>
</dbReference>
<dbReference type="Pfam" id="PF01555">
    <property type="entry name" value="N6_N4_Mtase"/>
    <property type="match status" value="1"/>
</dbReference>
<protein>
    <recommendedName>
        <fullName evidence="3">DNA methylase N-4/N-6 domain-containing protein</fullName>
    </recommendedName>
</protein>
<dbReference type="GO" id="GO:0032259">
    <property type="term" value="P:methylation"/>
    <property type="evidence" value="ECO:0007669"/>
    <property type="project" value="UniProtKB-KW"/>
</dbReference>
<keyword evidence="2" id="KW-0808">Transferase</keyword>
<dbReference type="InterPro" id="IPR001091">
    <property type="entry name" value="RM_Methyltransferase"/>
</dbReference>
<feature type="domain" description="DNA methylase N-4/N-6" evidence="3">
    <location>
        <begin position="20"/>
        <end position="66"/>
    </location>
</feature>
<evidence type="ECO:0000259" key="3">
    <source>
        <dbReference type="Pfam" id="PF01555"/>
    </source>
</evidence>
<comment type="caution">
    <text evidence="4">The sequence shown here is derived from an EMBL/GenBank/DDBJ whole genome shotgun (WGS) entry which is preliminary data.</text>
</comment>
<dbReference type="InterPro" id="IPR029063">
    <property type="entry name" value="SAM-dependent_MTases_sf"/>
</dbReference>
<reference evidence="4" key="1">
    <citation type="journal article" date="2014" name="Front. Microbiol.">
        <title>High frequency of phylogenetically diverse reductive dehalogenase-homologous genes in deep subseafloor sedimentary metagenomes.</title>
        <authorList>
            <person name="Kawai M."/>
            <person name="Futagami T."/>
            <person name="Toyoda A."/>
            <person name="Takaki Y."/>
            <person name="Nishi S."/>
            <person name="Hori S."/>
            <person name="Arai W."/>
            <person name="Tsubouchi T."/>
            <person name="Morono Y."/>
            <person name="Uchiyama I."/>
            <person name="Ito T."/>
            <person name="Fujiyama A."/>
            <person name="Inagaki F."/>
            <person name="Takami H."/>
        </authorList>
    </citation>
    <scope>NUCLEOTIDE SEQUENCE</scope>
    <source>
        <strain evidence="4">Expedition CK06-06</strain>
    </source>
</reference>
<dbReference type="PRINTS" id="PR00508">
    <property type="entry name" value="S21N4MTFRASE"/>
</dbReference>
<dbReference type="SUPFAM" id="SSF53335">
    <property type="entry name" value="S-adenosyl-L-methionine-dependent methyltransferases"/>
    <property type="match status" value="1"/>
</dbReference>
<dbReference type="InterPro" id="IPR002941">
    <property type="entry name" value="DNA_methylase_N4/N6"/>
</dbReference>
<organism evidence="4">
    <name type="scientific">marine sediment metagenome</name>
    <dbReference type="NCBI Taxonomy" id="412755"/>
    <lineage>
        <taxon>unclassified sequences</taxon>
        <taxon>metagenomes</taxon>
        <taxon>ecological metagenomes</taxon>
    </lineage>
</organism>